<gene>
    <name evidence="1" type="ORF">NCTC12151_02201</name>
</gene>
<evidence type="ECO:0000313" key="2">
    <source>
        <dbReference type="Proteomes" id="UP000249005"/>
    </source>
</evidence>
<dbReference type="RefSeq" id="WP_111740688.1">
    <property type="nucleotide sequence ID" value="NZ_LR698987.1"/>
</dbReference>
<keyword evidence="2" id="KW-1185">Reference proteome</keyword>
<dbReference type="KEGG" id="lri:NCTC12151_02201"/>
<accession>A0A2X4XYG1</accession>
<dbReference type="EMBL" id="LS483470">
    <property type="protein sequence ID" value="SQI41614.1"/>
    <property type="molecule type" value="Genomic_DNA"/>
</dbReference>
<organism evidence="1 2">
    <name type="scientific">Leminorella richardii</name>
    <dbReference type="NCBI Taxonomy" id="158841"/>
    <lineage>
        <taxon>Bacteria</taxon>
        <taxon>Pseudomonadati</taxon>
        <taxon>Pseudomonadota</taxon>
        <taxon>Gammaproteobacteria</taxon>
        <taxon>Enterobacterales</taxon>
        <taxon>Budviciaceae</taxon>
        <taxon>Leminorella</taxon>
    </lineage>
</organism>
<name>A0A2X4XYG1_9GAMM</name>
<sequence length="60" mass="6684">MVTVMSEKSSSASMTLCAVYQQLHNATLLAALQGMDEVNQSHMVSQRLEKDMEPLLCQRV</sequence>
<protein>
    <submittedName>
        <fullName evidence="1">Uncharacterized protein</fullName>
    </submittedName>
</protein>
<reference evidence="1 2" key="1">
    <citation type="submission" date="2018-06" db="EMBL/GenBank/DDBJ databases">
        <authorList>
            <consortium name="Pathogen Informatics"/>
            <person name="Doyle S."/>
        </authorList>
    </citation>
    <scope>NUCLEOTIDE SEQUENCE [LARGE SCALE GENOMIC DNA]</scope>
    <source>
        <strain evidence="1 2">NCTC12151</strain>
    </source>
</reference>
<dbReference type="AlphaFoldDB" id="A0A2X4XYG1"/>
<dbReference type="OrthoDB" id="9948467at2"/>
<proteinExistence type="predicted"/>
<evidence type="ECO:0000313" key="1">
    <source>
        <dbReference type="EMBL" id="SQI41614.1"/>
    </source>
</evidence>
<dbReference type="Proteomes" id="UP000249005">
    <property type="component" value="Chromosome 1"/>
</dbReference>